<evidence type="ECO:0000256" key="3">
    <source>
        <dbReference type="ARBA" id="ARBA00023163"/>
    </source>
</evidence>
<organism evidence="5 6">
    <name type="scientific">Aquibacillus albus</name>
    <dbReference type="NCBI Taxonomy" id="1168171"/>
    <lineage>
        <taxon>Bacteria</taxon>
        <taxon>Bacillati</taxon>
        <taxon>Bacillota</taxon>
        <taxon>Bacilli</taxon>
        <taxon>Bacillales</taxon>
        <taxon>Bacillaceae</taxon>
        <taxon>Aquibacillus</taxon>
    </lineage>
</organism>
<feature type="domain" description="HTH lacI-type" evidence="4">
    <location>
        <begin position="3"/>
        <end position="57"/>
    </location>
</feature>
<dbReference type="InterPro" id="IPR000843">
    <property type="entry name" value="HTH_LacI"/>
</dbReference>
<accession>A0ABS2MY52</accession>
<reference evidence="5 6" key="1">
    <citation type="submission" date="2021-01" db="EMBL/GenBank/DDBJ databases">
        <title>Genomic Encyclopedia of Type Strains, Phase IV (KMG-IV): sequencing the most valuable type-strain genomes for metagenomic binning, comparative biology and taxonomic classification.</title>
        <authorList>
            <person name="Goeker M."/>
        </authorList>
    </citation>
    <scope>NUCLEOTIDE SEQUENCE [LARGE SCALE GENOMIC DNA]</scope>
    <source>
        <strain evidence="5 6">DSM 23711</strain>
    </source>
</reference>
<keyword evidence="3" id="KW-0804">Transcription</keyword>
<dbReference type="PROSITE" id="PS50932">
    <property type="entry name" value="HTH_LACI_2"/>
    <property type="match status" value="1"/>
</dbReference>
<dbReference type="CDD" id="cd06294">
    <property type="entry name" value="PBP1_MalR-like"/>
    <property type="match status" value="1"/>
</dbReference>
<dbReference type="Pfam" id="PF00356">
    <property type="entry name" value="LacI"/>
    <property type="match status" value="1"/>
</dbReference>
<evidence type="ECO:0000259" key="4">
    <source>
        <dbReference type="PROSITE" id="PS50932"/>
    </source>
</evidence>
<dbReference type="InterPro" id="IPR010982">
    <property type="entry name" value="Lambda_DNA-bd_dom_sf"/>
</dbReference>
<dbReference type="PANTHER" id="PTHR30146">
    <property type="entry name" value="LACI-RELATED TRANSCRIPTIONAL REPRESSOR"/>
    <property type="match status" value="1"/>
</dbReference>
<dbReference type="InterPro" id="IPR028082">
    <property type="entry name" value="Peripla_BP_I"/>
</dbReference>
<dbReference type="SUPFAM" id="SSF53822">
    <property type="entry name" value="Periplasmic binding protein-like I"/>
    <property type="match status" value="1"/>
</dbReference>
<dbReference type="SMART" id="SM00354">
    <property type="entry name" value="HTH_LACI"/>
    <property type="match status" value="1"/>
</dbReference>
<dbReference type="InterPro" id="IPR046335">
    <property type="entry name" value="LacI/GalR-like_sensor"/>
</dbReference>
<comment type="caution">
    <text evidence="5">The sequence shown here is derived from an EMBL/GenBank/DDBJ whole genome shotgun (WGS) entry which is preliminary data.</text>
</comment>
<dbReference type="PANTHER" id="PTHR30146:SF109">
    <property type="entry name" value="HTH-TYPE TRANSCRIPTIONAL REGULATOR GALS"/>
    <property type="match status" value="1"/>
</dbReference>
<dbReference type="EMBL" id="JAFBDR010000005">
    <property type="protein sequence ID" value="MBM7570816.1"/>
    <property type="molecule type" value="Genomic_DNA"/>
</dbReference>
<evidence type="ECO:0000313" key="6">
    <source>
        <dbReference type="Proteomes" id="UP001296943"/>
    </source>
</evidence>
<evidence type="ECO:0000313" key="5">
    <source>
        <dbReference type="EMBL" id="MBM7570816.1"/>
    </source>
</evidence>
<keyword evidence="2 5" id="KW-0238">DNA-binding</keyword>
<dbReference type="RefSeq" id="WP_204498231.1">
    <property type="nucleotide sequence ID" value="NZ_JAFBDR010000005.1"/>
</dbReference>
<dbReference type="Proteomes" id="UP001296943">
    <property type="component" value="Unassembled WGS sequence"/>
</dbReference>
<dbReference type="GO" id="GO:0003677">
    <property type="term" value="F:DNA binding"/>
    <property type="evidence" value="ECO:0007669"/>
    <property type="project" value="UniProtKB-KW"/>
</dbReference>
<evidence type="ECO:0000256" key="1">
    <source>
        <dbReference type="ARBA" id="ARBA00023015"/>
    </source>
</evidence>
<dbReference type="Gene3D" id="3.40.50.2300">
    <property type="match status" value="2"/>
</dbReference>
<dbReference type="SUPFAM" id="SSF47413">
    <property type="entry name" value="lambda repressor-like DNA-binding domains"/>
    <property type="match status" value="1"/>
</dbReference>
<evidence type="ECO:0000256" key="2">
    <source>
        <dbReference type="ARBA" id="ARBA00023125"/>
    </source>
</evidence>
<gene>
    <name evidence="5" type="ORF">JOC48_001294</name>
</gene>
<dbReference type="Pfam" id="PF13377">
    <property type="entry name" value="Peripla_BP_3"/>
    <property type="match status" value="1"/>
</dbReference>
<protein>
    <submittedName>
        <fullName evidence="5">DNA-binding LacI/PurR family transcriptional regulator</fullName>
    </submittedName>
</protein>
<name>A0ABS2MY52_9BACI</name>
<keyword evidence="1" id="KW-0805">Transcription regulation</keyword>
<keyword evidence="6" id="KW-1185">Reference proteome</keyword>
<sequence>MAVTIKDVAKKANVAPSTVSRVISDSPKISEKTKRKVRKVMEEMGYHINLNARVLVQQSSKTIGIVMKNSTSESLNSSFLPEVVQGISALCRKHDYSISLITGDSEDDIYKDAVQKVRGKRVDGMIILYSKEDDKVVPYLMESGIPFVVLGKPVAGFNKITFVDNDNIHAAREATEYLINLGHEKIAFIGDDSEYEVAKARFEGFNQAMISNGLAIHESYIKFFRFNPEYGKKATRELINLEDRPTAIVITDDLDALIVLSAIRDMDLRIPDDISIISFNNSVISRIASPPLTSVDIQIYELGYESARCLIEEIKEPSKVKKSVIIPTVIEERESCKPVNQTKYKHY</sequence>
<proteinExistence type="predicted"/>
<dbReference type="Gene3D" id="1.10.260.40">
    <property type="entry name" value="lambda repressor-like DNA-binding domains"/>
    <property type="match status" value="1"/>
</dbReference>
<dbReference type="CDD" id="cd01392">
    <property type="entry name" value="HTH_LacI"/>
    <property type="match status" value="1"/>
</dbReference>